<dbReference type="OrthoDB" id="6596655at2759"/>
<comment type="subunit">
    <text evidence="10">Homotetramer in membranes.</text>
</comment>
<sequence length="160" mass="17844">LLENGVDINAVNSSGNTALHIAIFSNSLECVEVLLNNNIKVNRLNNQMYSAICCAIQAEFDADMNAEELNCKTKIIEELINKDKFDLRCTSIDARKVFDGGRNYLIYAVQNGFSFTAEKLLEKDLTLLEYPDSDGNYHIHCAAFSDELPILKTILSMNAS</sequence>
<dbReference type="STRING" id="299467.A0A443RUY4"/>
<dbReference type="PANTHER" id="PTHR24198">
    <property type="entry name" value="ANKYRIN REPEAT AND PROTEIN KINASE DOMAIN-CONTAINING PROTEIN"/>
    <property type="match status" value="1"/>
</dbReference>
<dbReference type="InterPro" id="IPR036770">
    <property type="entry name" value="Ankyrin_rpt-contain_sf"/>
</dbReference>
<dbReference type="EMBL" id="NCKV01030839">
    <property type="protein sequence ID" value="RWS19050.1"/>
    <property type="molecule type" value="Genomic_DNA"/>
</dbReference>
<dbReference type="SMART" id="SM00248">
    <property type="entry name" value="ANK"/>
    <property type="match status" value="2"/>
</dbReference>
<evidence type="ECO:0000313" key="13">
    <source>
        <dbReference type="EMBL" id="RWS19050.1"/>
    </source>
</evidence>
<dbReference type="Pfam" id="PF13637">
    <property type="entry name" value="Ank_4"/>
    <property type="match status" value="1"/>
</dbReference>
<accession>A0A443RUY4</accession>
<dbReference type="GO" id="GO:0006887">
    <property type="term" value="P:exocytosis"/>
    <property type="evidence" value="ECO:0007669"/>
    <property type="project" value="UniProtKB-KW"/>
</dbReference>
<comment type="caution">
    <text evidence="13">The sequence shown here is derived from an EMBL/GenBank/DDBJ whole genome shotgun (WGS) entry which is preliminary data.</text>
</comment>
<evidence type="ECO:0000256" key="8">
    <source>
        <dbReference type="ARBA" id="ARBA00023298"/>
    </source>
</evidence>
<evidence type="ECO:0000256" key="6">
    <source>
        <dbReference type="ARBA" id="ARBA00023043"/>
    </source>
</evidence>
<comment type="similarity">
    <text evidence="9">Belongs to the cationic peptide 01 (latrotoxin) family. 03 (alpha-latrotoxin) subfamily.</text>
</comment>
<gene>
    <name evidence="13" type="ORF">B4U80_12363</name>
</gene>
<dbReference type="Proteomes" id="UP000288716">
    <property type="component" value="Unassembled WGS sequence"/>
</dbReference>
<evidence type="ECO:0000256" key="5">
    <source>
        <dbReference type="ARBA" id="ARBA00023028"/>
    </source>
</evidence>
<evidence type="ECO:0000256" key="10">
    <source>
        <dbReference type="ARBA" id="ARBA00049715"/>
    </source>
</evidence>
<evidence type="ECO:0000256" key="3">
    <source>
        <dbReference type="ARBA" id="ARBA00022537"/>
    </source>
</evidence>
<keyword evidence="8" id="KW-1053">Target membrane</keyword>
<feature type="non-terminal residue" evidence="13">
    <location>
        <position position="1"/>
    </location>
</feature>
<evidence type="ECO:0000256" key="9">
    <source>
        <dbReference type="ARBA" id="ARBA00049657"/>
    </source>
</evidence>
<dbReference type="GO" id="GO:0044231">
    <property type="term" value="C:host cell presynaptic membrane"/>
    <property type="evidence" value="ECO:0007669"/>
    <property type="project" value="UniProtKB-KW"/>
</dbReference>
<name>A0A443RUY4_9ACAR</name>
<dbReference type="InterPro" id="IPR002110">
    <property type="entry name" value="Ankyrin_rpt"/>
</dbReference>
<evidence type="ECO:0000313" key="14">
    <source>
        <dbReference type="Proteomes" id="UP000288716"/>
    </source>
</evidence>
<keyword evidence="5" id="KW-0528">Neurotoxin</keyword>
<comment type="subcellular location">
    <subcellularLocation>
        <location evidence="1">Target cell membrane</location>
    </subcellularLocation>
</comment>
<dbReference type="Gene3D" id="1.25.40.20">
    <property type="entry name" value="Ankyrin repeat-containing domain"/>
    <property type="match status" value="1"/>
</dbReference>
<keyword evidence="2" id="KW-0268">Exocytosis</keyword>
<keyword evidence="6 12" id="KW-0040">ANK repeat</keyword>
<feature type="repeat" description="ANK" evidence="12">
    <location>
        <begin position="14"/>
        <end position="46"/>
    </location>
</feature>
<keyword evidence="5" id="KW-0800">Toxin</keyword>
<dbReference type="AlphaFoldDB" id="A0A443RUY4"/>
<evidence type="ECO:0000256" key="4">
    <source>
        <dbReference type="ARBA" id="ARBA00022737"/>
    </source>
</evidence>
<keyword evidence="4" id="KW-0677">Repeat</keyword>
<dbReference type="PANTHER" id="PTHR24198:SF165">
    <property type="entry name" value="ANKYRIN REPEAT-CONTAINING PROTEIN-RELATED"/>
    <property type="match status" value="1"/>
</dbReference>
<dbReference type="GO" id="GO:0044218">
    <property type="term" value="C:other organism cell membrane"/>
    <property type="evidence" value="ECO:0007669"/>
    <property type="project" value="UniProtKB-KW"/>
</dbReference>
<evidence type="ECO:0000256" key="1">
    <source>
        <dbReference type="ARBA" id="ARBA00004175"/>
    </source>
</evidence>
<organism evidence="13 14">
    <name type="scientific">Leptotrombidium deliense</name>
    <dbReference type="NCBI Taxonomy" id="299467"/>
    <lineage>
        <taxon>Eukaryota</taxon>
        <taxon>Metazoa</taxon>
        <taxon>Ecdysozoa</taxon>
        <taxon>Arthropoda</taxon>
        <taxon>Chelicerata</taxon>
        <taxon>Arachnida</taxon>
        <taxon>Acari</taxon>
        <taxon>Acariformes</taxon>
        <taxon>Trombidiformes</taxon>
        <taxon>Prostigmata</taxon>
        <taxon>Anystina</taxon>
        <taxon>Parasitengona</taxon>
        <taxon>Trombiculoidea</taxon>
        <taxon>Trombiculidae</taxon>
        <taxon>Leptotrombidium</taxon>
    </lineage>
</organism>
<dbReference type="PROSITE" id="PS50297">
    <property type="entry name" value="ANK_REP_REGION"/>
    <property type="match status" value="1"/>
</dbReference>
<reference evidence="13 14" key="1">
    <citation type="journal article" date="2018" name="Gigascience">
        <title>Genomes of trombidid mites reveal novel predicted allergens and laterally-transferred genes associated with secondary metabolism.</title>
        <authorList>
            <person name="Dong X."/>
            <person name="Chaisiri K."/>
            <person name="Xia D."/>
            <person name="Armstrong S.D."/>
            <person name="Fang Y."/>
            <person name="Donnelly M.J."/>
            <person name="Kadowaki T."/>
            <person name="McGarry J.W."/>
            <person name="Darby A.C."/>
            <person name="Makepeace B.L."/>
        </authorList>
    </citation>
    <scope>NUCLEOTIDE SEQUENCE [LARGE SCALE GENOMIC DNA]</scope>
    <source>
        <strain evidence="13">UoL-UT</strain>
    </source>
</reference>
<dbReference type="VEuPathDB" id="VectorBase:LDEU012990"/>
<keyword evidence="7" id="KW-0472">Membrane</keyword>
<evidence type="ECO:0000256" key="11">
    <source>
        <dbReference type="ARBA" id="ARBA00049811"/>
    </source>
</evidence>
<evidence type="ECO:0000256" key="2">
    <source>
        <dbReference type="ARBA" id="ARBA00022483"/>
    </source>
</evidence>
<keyword evidence="14" id="KW-1185">Reference proteome</keyword>
<evidence type="ECO:0000256" key="7">
    <source>
        <dbReference type="ARBA" id="ARBA00023136"/>
    </source>
</evidence>
<proteinExistence type="inferred from homology"/>
<protein>
    <recommendedName>
        <fullName evidence="11">Alpha-latrotoxin</fullName>
    </recommendedName>
</protein>
<keyword evidence="5" id="KW-0638">Presynaptic neurotoxin</keyword>
<keyword evidence="3" id="KW-1052">Target cell membrane</keyword>
<dbReference type="PROSITE" id="PS50088">
    <property type="entry name" value="ANK_REPEAT"/>
    <property type="match status" value="1"/>
</dbReference>
<dbReference type="SUPFAM" id="SSF48403">
    <property type="entry name" value="Ankyrin repeat"/>
    <property type="match status" value="1"/>
</dbReference>
<evidence type="ECO:0000256" key="12">
    <source>
        <dbReference type="PROSITE-ProRule" id="PRU00023"/>
    </source>
</evidence>